<keyword evidence="3" id="KW-1185">Reference proteome</keyword>
<dbReference type="CDD" id="cd00865">
    <property type="entry name" value="PEBP_bact_arch"/>
    <property type="match status" value="1"/>
</dbReference>
<feature type="chain" id="PRO_5047054244" evidence="1">
    <location>
        <begin position="22"/>
        <end position="182"/>
    </location>
</feature>
<evidence type="ECO:0000313" key="2">
    <source>
        <dbReference type="EMBL" id="MBV0932874.1"/>
    </source>
</evidence>
<dbReference type="NCBIfam" id="TIGR00481">
    <property type="entry name" value="YbhB/YbcL family Raf kinase inhibitor-like protein"/>
    <property type="match status" value="1"/>
</dbReference>
<dbReference type="EMBL" id="JAHQZT010000006">
    <property type="protein sequence ID" value="MBV0932874.1"/>
    <property type="molecule type" value="Genomic_DNA"/>
</dbReference>
<dbReference type="Pfam" id="PF01161">
    <property type="entry name" value="PBP"/>
    <property type="match status" value="1"/>
</dbReference>
<dbReference type="InterPro" id="IPR008914">
    <property type="entry name" value="PEBP"/>
</dbReference>
<evidence type="ECO:0000256" key="1">
    <source>
        <dbReference type="SAM" id="SignalP"/>
    </source>
</evidence>
<keyword evidence="1" id="KW-0732">Signal</keyword>
<name>A0ABS6M9B7_9GAMM</name>
<dbReference type="Proteomes" id="UP000755551">
    <property type="component" value="Unassembled WGS sequence"/>
</dbReference>
<keyword evidence="2" id="KW-0649">Protein kinase inhibitor</keyword>
<proteinExistence type="predicted"/>
<dbReference type="InterPro" id="IPR005247">
    <property type="entry name" value="YbhB_YbcL/LppC-like"/>
</dbReference>
<feature type="signal peptide" evidence="1">
    <location>
        <begin position="1"/>
        <end position="21"/>
    </location>
</feature>
<comment type="caution">
    <text evidence="2">The sequence shown here is derived from an EMBL/GenBank/DDBJ whole genome shotgun (WGS) entry which is preliminary data.</text>
</comment>
<dbReference type="PANTHER" id="PTHR30289:SF1">
    <property type="entry name" value="PEBP (PHOSPHATIDYLETHANOLAMINE-BINDING PROTEIN) FAMILY PROTEIN"/>
    <property type="match status" value="1"/>
</dbReference>
<dbReference type="PANTHER" id="PTHR30289">
    <property type="entry name" value="UNCHARACTERIZED PROTEIN YBCL-RELATED"/>
    <property type="match status" value="1"/>
</dbReference>
<dbReference type="RefSeq" id="WP_217334303.1">
    <property type="nucleotide sequence ID" value="NZ_JAHQZT010000006.1"/>
</dbReference>
<protein>
    <submittedName>
        <fullName evidence="2">YbhB/YbcL family Raf kinase inhibitor-like protein</fullName>
    </submittedName>
</protein>
<sequence length="182" mass="19525">MRTLLTSLGASWLLASGLAGALELSSTDIEQNTLMDKRHEFQGFGCTGDNLSPQLSWSDAPEGTRAFALFAHDPDAPTGSGWWHWQVINIPADVTSLPRGAGDPARSLMPPASVQLNNDFGTTGFGGACTPIGRGEHRYRFTVHALSKPLELPDNASAAMVGYLVNAHSLESSTIEALYRRD</sequence>
<evidence type="ECO:0000313" key="3">
    <source>
        <dbReference type="Proteomes" id="UP000755551"/>
    </source>
</evidence>
<dbReference type="GO" id="GO:0004860">
    <property type="term" value="F:protein kinase inhibitor activity"/>
    <property type="evidence" value="ECO:0007669"/>
    <property type="project" value="UniProtKB-KW"/>
</dbReference>
<accession>A0ABS6M9B7</accession>
<gene>
    <name evidence="2" type="ORF">KTN04_05925</name>
</gene>
<reference evidence="2 3" key="1">
    <citation type="submission" date="2021-06" db="EMBL/GenBank/DDBJ databases">
        <title>Bacterium isolated from marine sediment.</title>
        <authorList>
            <person name="Zhu K.-L."/>
            <person name="Du Z.-J."/>
            <person name="Liang Q.-Y."/>
        </authorList>
    </citation>
    <scope>NUCLEOTIDE SEQUENCE [LARGE SCALE GENOMIC DNA]</scope>
    <source>
        <strain evidence="2 3">A346</strain>
    </source>
</reference>
<organism evidence="2 3">
    <name type="scientific">Marinobacterium weihaiense</name>
    <dbReference type="NCBI Taxonomy" id="2851016"/>
    <lineage>
        <taxon>Bacteria</taxon>
        <taxon>Pseudomonadati</taxon>
        <taxon>Pseudomonadota</taxon>
        <taxon>Gammaproteobacteria</taxon>
        <taxon>Oceanospirillales</taxon>
        <taxon>Oceanospirillaceae</taxon>
        <taxon>Marinobacterium</taxon>
    </lineage>
</organism>